<organism evidence="2 3">
    <name type="scientific">Sporothrix eucalyptigena</name>
    <dbReference type="NCBI Taxonomy" id="1812306"/>
    <lineage>
        <taxon>Eukaryota</taxon>
        <taxon>Fungi</taxon>
        <taxon>Dikarya</taxon>
        <taxon>Ascomycota</taxon>
        <taxon>Pezizomycotina</taxon>
        <taxon>Sordariomycetes</taxon>
        <taxon>Sordariomycetidae</taxon>
        <taxon>Ophiostomatales</taxon>
        <taxon>Ophiostomataceae</taxon>
        <taxon>Sporothrix</taxon>
    </lineage>
</organism>
<dbReference type="PANTHER" id="PTHR34365:SF7">
    <property type="entry name" value="GLYCINE-RICH DOMAIN-CONTAINING PROTEIN 1"/>
    <property type="match status" value="1"/>
</dbReference>
<dbReference type="EMBL" id="CAWUHD010000045">
    <property type="protein sequence ID" value="CAK7222572.1"/>
    <property type="molecule type" value="Genomic_DNA"/>
</dbReference>
<reference evidence="2 3" key="1">
    <citation type="submission" date="2024-01" db="EMBL/GenBank/DDBJ databases">
        <authorList>
            <person name="Allen C."/>
            <person name="Tagirdzhanova G."/>
        </authorList>
    </citation>
    <scope>NUCLEOTIDE SEQUENCE [LARGE SCALE GENOMIC DNA]</scope>
</reference>
<dbReference type="PANTHER" id="PTHR34365">
    <property type="entry name" value="ENOLASE (DUF1399)"/>
    <property type="match status" value="1"/>
</dbReference>
<dbReference type="Pfam" id="PF07173">
    <property type="entry name" value="GRDP-like"/>
    <property type="match status" value="2"/>
</dbReference>
<feature type="region of interest" description="Disordered" evidence="1">
    <location>
        <begin position="301"/>
        <end position="334"/>
    </location>
</feature>
<evidence type="ECO:0000313" key="2">
    <source>
        <dbReference type="EMBL" id="CAK7222572.1"/>
    </source>
</evidence>
<name>A0ABP0BSU5_9PEZI</name>
<evidence type="ECO:0000313" key="3">
    <source>
        <dbReference type="Proteomes" id="UP001642482"/>
    </source>
</evidence>
<dbReference type="Proteomes" id="UP001642482">
    <property type="component" value="Unassembled WGS sequence"/>
</dbReference>
<sequence length="561" mass="61644">MSSLAAILADNANFSVERAQAHLTILRVFCSIYDCLESTPGQTIDQILSVADYRYRLYLDLLVTVHDTPQDTWPLPPWDVALVMHSHMLSPIKFAQDISSSPLYSSLAGKISFPLLALANTIPGSPVQLNSLVHSSRHLWEAHYSHVNIPYELVALTPSGPALNVDQAFQTPPVSPFSLDLVAAVTRQISFARKITALYPYDPVPVHLVADAQQRYAKFTNLVREQAVATAVPAMDIDWLWHTHQLSGPHNYLRWCTRHLARQLNHDDTVEEGPLGDGLQATKVAWEAFYGEDYLNAAPGSGPTFQNAAPVRPPPRKLTLSDKRPPPGLTPAQRELWKFDVARQEDHQRIDCRYHQELQTIHEYDRVLNKNGRRVTPAVTVEILPGAATPHPNAARPSAVGRPASKIRSLLGGFSNFGSPLANLEANRERAAVRAQNIQREARLAREMWGRERWPLLVKARGWGDPKVTAGEWVRPSQGSNSLSFPIYAATWYDDKQLGYHSYIRGGRSATGALTVESGGLVAGGGQCGGHFDGGNCVAAIKVPMRVYQGGDNVHGGGCAG</sequence>
<proteinExistence type="predicted"/>
<keyword evidence="3" id="KW-1185">Reference proteome</keyword>
<evidence type="ECO:0000256" key="1">
    <source>
        <dbReference type="SAM" id="MobiDB-lite"/>
    </source>
</evidence>
<comment type="caution">
    <text evidence="2">The sequence shown here is derived from an EMBL/GenBank/DDBJ whole genome shotgun (WGS) entry which is preliminary data.</text>
</comment>
<accession>A0ABP0BSU5</accession>
<protein>
    <submittedName>
        <fullName evidence="2">Uncharacterized protein</fullName>
    </submittedName>
</protein>
<gene>
    <name evidence="2" type="ORF">SEUCBS140593_004944</name>
</gene>
<dbReference type="InterPro" id="IPR009836">
    <property type="entry name" value="GRDP-like"/>
</dbReference>